<dbReference type="PRINTS" id="PR00111">
    <property type="entry name" value="ABHYDROLASE"/>
</dbReference>
<dbReference type="EMBL" id="CP091430">
    <property type="protein sequence ID" value="UVI33295.1"/>
    <property type="molecule type" value="Genomic_DNA"/>
</dbReference>
<gene>
    <name evidence="3" type="ORF">L1F29_16250</name>
</gene>
<evidence type="ECO:0000313" key="4">
    <source>
        <dbReference type="Proteomes" id="UP001057877"/>
    </source>
</evidence>
<dbReference type="Gene3D" id="3.40.50.1820">
    <property type="entry name" value="alpha/beta hydrolase"/>
    <property type="match status" value="1"/>
</dbReference>
<organism evidence="3 4">
    <name type="scientific">Paenibacillus spongiae</name>
    <dbReference type="NCBI Taxonomy" id="2909671"/>
    <lineage>
        <taxon>Bacteria</taxon>
        <taxon>Bacillati</taxon>
        <taxon>Bacillota</taxon>
        <taxon>Bacilli</taxon>
        <taxon>Bacillales</taxon>
        <taxon>Paenibacillaceae</taxon>
        <taxon>Paenibacillus</taxon>
    </lineage>
</organism>
<dbReference type="InterPro" id="IPR022742">
    <property type="entry name" value="Hydrolase_4"/>
</dbReference>
<protein>
    <submittedName>
        <fullName evidence="3">Alpha/beta hydrolase</fullName>
    </submittedName>
</protein>
<accession>A0ABY5SKW2</accession>
<dbReference type="PANTHER" id="PTHR43798:SF31">
    <property type="entry name" value="AB HYDROLASE SUPERFAMILY PROTEIN YCLE"/>
    <property type="match status" value="1"/>
</dbReference>
<keyword evidence="4" id="KW-1185">Reference proteome</keyword>
<evidence type="ECO:0000256" key="1">
    <source>
        <dbReference type="ARBA" id="ARBA00022801"/>
    </source>
</evidence>
<dbReference type="SUPFAM" id="SSF53474">
    <property type="entry name" value="alpha/beta-Hydrolases"/>
    <property type="match status" value="1"/>
</dbReference>
<dbReference type="InterPro" id="IPR029058">
    <property type="entry name" value="AB_hydrolase_fold"/>
</dbReference>
<keyword evidence="1 3" id="KW-0378">Hydrolase</keyword>
<dbReference type="InterPro" id="IPR050266">
    <property type="entry name" value="AB_hydrolase_sf"/>
</dbReference>
<dbReference type="InterPro" id="IPR000073">
    <property type="entry name" value="AB_hydrolase_1"/>
</dbReference>
<feature type="domain" description="Serine aminopeptidase S33" evidence="2">
    <location>
        <begin position="47"/>
        <end position="237"/>
    </location>
</feature>
<dbReference type="Proteomes" id="UP001057877">
    <property type="component" value="Chromosome"/>
</dbReference>
<name>A0ABY5SKW2_9BACL</name>
<reference evidence="3" key="1">
    <citation type="submission" date="2022-01" db="EMBL/GenBank/DDBJ databases">
        <title>Paenibacillus spongiae sp. nov., isolated from marine sponge.</title>
        <authorList>
            <person name="Li Z."/>
            <person name="Zhang M."/>
        </authorList>
    </citation>
    <scope>NUCLEOTIDE SEQUENCE</scope>
    <source>
        <strain evidence="3">PHS-Z3</strain>
    </source>
</reference>
<dbReference type="Pfam" id="PF12146">
    <property type="entry name" value="Hydrolase_4"/>
    <property type="match status" value="1"/>
</dbReference>
<dbReference type="GO" id="GO:0016787">
    <property type="term" value="F:hydrolase activity"/>
    <property type="evidence" value="ECO:0007669"/>
    <property type="project" value="UniProtKB-KW"/>
</dbReference>
<evidence type="ECO:0000259" key="2">
    <source>
        <dbReference type="Pfam" id="PF12146"/>
    </source>
</evidence>
<evidence type="ECO:0000313" key="3">
    <source>
        <dbReference type="EMBL" id="UVI33295.1"/>
    </source>
</evidence>
<sequence>MIEEYADINGYKMHYSELGTGTPIIFIHPPVLTSVNFHYQLQGLSAHFRTIAFDIRGHGRSGPSREKITYSLIVEDIKQLMDRLEIDKAYLCGYSTGGSIVLEFLLAQPDRAFGGIVIGGMSEVADRKLRTKISLGRICSEIGMVCPIALITAWAQSHSNTSFFRKLFNDANKTNPMNAKQYYQYSLHYDCTDRLRQISQPVLLVYGEKDRPFHPYAKLLHQRLAKNELYYFKNIDHRIPTKAAGKLNRLIKQFIDTDTPLH</sequence>
<dbReference type="PANTHER" id="PTHR43798">
    <property type="entry name" value="MONOACYLGLYCEROL LIPASE"/>
    <property type="match status" value="1"/>
</dbReference>
<proteinExistence type="predicted"/>
<dbReference type="RefSeq" id="WP_258389348.1">
    <property type="nucleotide sequence ID" value="NZ_CP091430.1"/>
</dbReference>